<evidence type="ECO:0000313" key="2">
    <source>
        <dbReference type="EMBL" id="GAA2944083.1"/>
    </source>
</evidence>
<organism evidence="2 3">
    <name type="scientific">Streptomyces enissocaesilis</name>
    <dbReference type="NCBI Taxonomy" id="332589"/>
    <lineage>
        <taxon>Bacteria</taxon>
        <taxon>Bacillati</taxon>
        <taxon>Actinomycetota</taxon>
        <taxon>Actinomycetes</taxon>
        <taxon>Kitasatosporales</taxon>
        <taxon>Streptomycetaceae</taxon>
        <taxon>Streptomyces</taxon>
        <taxon>Streptomyces rochei group</taxon>
    </lineage>
</organism>
<reference evidence="3" key="1">
    <citation type="journal article" date="2019" name="Int. J. Syst. Evol. Microbiol.">
        <title>The Global Catalogue of Microorganisms (GCM) 10K type strain sequencing project: providing services to taxonomists for standard genome sequencing and annotation.</title>
        <authorList>
            <consortium name="The Broad Institute Genomics Platform"/>
            <consortium name="The Broad Institute Genome Sequencing Center for Infectious Disease"/>
            <person name="Wu L."/>
            <person name="Ma J."/>
        </authorList>
    </citation>
    <scope>NUCLEOTIDE SEQUENCE [LARGE SCALE GENOMIC DNA]</scope>
    <source>
        <strain evidence="3">JCM 9088</strain>
    </source>
</reference>
<feature type="region of interest" description="Disordered" evidence="1">
    <location>
        <begin position="95"/>
        <end position="115"/>
    </location>
</feature>
<sequence length="115" mass="11946">MSAAAGRKASGGQRDHCAALGVEPAASAGQLTSAYRRPVRALLPDASPGTAPGPGEPAVGGRLADAVAGRPWWQWTIRPGGPALSVRITRFTADRYPPAWSRPGGHGARRTRQDV</sequence>
<accession>A0ABP6JRI1</accession>
<dbReference type="SUPFAM" id="SSF46565">
    <property type="entry name" value="Chaperone J-domain"/>
    <property type="match status" value="1"/>
</dbReference>
<feature type="region of interest" description="Disordered" evidence="1">
    <location>
        <begin position="42"/>
        <end position="62"/>
    </location>
</feature>
<evidence type="ECO:0000256" key="1">
    <source>
        <dbReference type="SAM" id="MobiDB-lite"/>
    </source>
</evidence>
<protein>
    <submittedName>
        <fullName evidence="2">Uncharacterized protein</fullName>
    </submittedName>
</protein>
<dbReference type="EMBL" id="BAAAUD010000034">
    <property type="protein sequence ID" value="GAA2944083.1"/>
    <property type="molecule type" value="Genomic_DNA"/>
</dbReference>
<comment type="caution">
    <text evidence="2">The sequence shown here is derived from an EMBL/GenBank/DDBJ whole genome shotgun (WGS) entry which is preliminary data.</text>
</comment>
<dbReference type="Proteomes" id="UP001500403">
    <property type="component" value="Unassembled WGS sequence"/>
</dbReference>
<keyword evidence="3" id="KW-1185">Reference proteome</keyword>
<proteinExistence type="predicted"/>
<evidence type="ECO:0000313" key="3">
    <source>
        <dbReference type="Proteomes" id="UP001500403"/>
    </source>
</evidence>
<gene>
    <name evidence="2" type="ORF">GCM10010446_31710</name>
</gene>
<dbReference type="InterPro" id="IPR036869">
    <property type="entry name" value="J_dom_sf"/>
</dbReference>
<name>A0ABP6JRI1_9ACTN</name>